<evidence type="ECO:0000256" key="5">
    <source>
        <dbReference type="ARBA" id="ARBA00023077"/>
    </source>
</evidence>
<evidence type="ECO:0000259" key="11">
    <source>
        <dbReference type="Pfam" id="PF00593"/>
    </source>
</evidence>
<evidence type="ECO:0000256" key="10">
    <source>
        <dbReference type="SAM" id="SignalP"/>
    </source>
</evidence>
<feature type="domain" description="TonB-dependent receptor-like beta-barrel" evidence="11">
    <location>
        <begin position="266"/>
        <end position="690"/>
    </location>
</feature>
<dbReference type="PROSITE" id="PS52016">
    <property type="entry name" value="TONB_DEPENDENT_REC_3"/>
    <property type="match status" value="1"/>
</dbReference>
<keyword evidence="7 8" id="KW-0998">Cell outer membrane</keyword>
<evidence type="ECO:0000313" key="14">
    <source>
        <dbReference type="Proteomes" id="UP000199297"/>
    </source>
</evidence>
<evidence type="ECO:0000256" key="2">
    <source>
        <dbReference type="ARBA" id="ARBA00022448"/>
    </source>
</evidence>
<dbReference type="Gene3D" id="2.40.170.20">
    <property type="entry name" value="TonB-dependent receptor, beta-barrel domain"/>
    <property type="match status" value="1"/>
</dbReference>
<comment type="subcellular location">
    <subcellularLocation>
        <location evidence="1 8">Cell outer membrane</location>
        <topology evidence="1 8">Multi-pass membrane protein</topology>
    </subcellularLocation>
</comment>
<accession>A0A1H7UDK7</accession>
<evidence type="ECO:0000256" key="4">
    <source>
        <dbReference type="ARBA" id="ARBA00022692"/>
    </source>
</evidence>
<evidence type="ECO:0000256" key="3">
    <source>
        <dbReference type="ARBA" id="ARBA00022452"/>
    </source>
</evidence>
<dbReference type="Pfam" id="PF07715">
    <property type="entry name" value="Plug"/>
    <property type="match status" value="1"/>
</dbReference>
<dbReference type="GO" id="GO:0015344">
    <property type="term" value="F:siderophore uptake transmembrane transporter activity"/>
    <property type="evidence" value="ECO:0007669"/>
    <property type="project" value="TreeGrafter"/>
</dbReference>
<dbReference type="AlphaFoldDB" id="A0A1H7UDK7"/>
<keyword evidence="3 8" id="KW-1134">Transmembrane beta strand</keyword>
<keyword evidence="5 9" id="KW-0798">TonB box</keyword>
<dbReference type="InterPro" id="IPR000531">
    <property type="entry name" value="Beta-barrel_TonB"/>
</dbReference>
<dbReference type="Pfam" id="PF00593">
    <property type="entry name" value="TonB_dep_Rec_b-barrel"/>
    <property type="match status" value="1"/>
</dbReference>
<feature type="domain" description="TonB-dependent receptor plug" evidence="12">
    <location>
        <begin position="116"/>
        <end position="219"/>
    </location>
</feature>
<dbReference type="PANTHER" id="PTHR30069:SF40">
    <property type="entry name" value="TONB-DEPENDENT RECEPTOR NMB0964-RELATED"/>
    <property type="match status" value="1"/>
</dbReference>
<evidence type="ECO:0000256" key="7">
    <source>
        <dbReference type="ARBA" id="ARBA00023237"/>
    </source>
</evidence>
<evidence type="ECO:0000256" key="1">
    <source>
        <dbReference type="ARBA" id="ARBA00004571"/>
    </source>
</evidence>
<keyword evidence="14" id="KW-1185">Reference proteome</keyword>
<dbReference type="InterPro" id="IPR008969">
    <property type="entry name" value="CarboxyPept-like_regulatory"/>
</dbReference>
<dbReference type="SUPFAM" id="SSF56935">
    <property type="entry name" value="Porins"/>
    <property type="match status" value="1"/>
</dbReference>
<comment type="similarity">
    <text evidence="8 9">Belongs to the TonB-dependent receptor family.</text>
</comment>
<keyword evidence="4 8" id="KW-0812">Transmembrane</keyword>
<feature type="chain" id="PRO_5011674549" evidence="10">
    <location>
        <begin position="19"/>
        <end position="721"/>
    </location>
</feature>
<dbReference type="InterPro" id="IPR039426">
    <property type="entry name" value="TonB-dep_rcpt-like"/>
</dbReference>
<organism evidence="13 14">
    <name type="scientific">Colwellia chukchiensis</name>
    <dbReference type="NCBI Taxonomy" id="641665"/>
    <lineage>
        <taxon>Bacteria</taxon>
        <taxon>Pseudomonadati</taxon>
        <taxon>Pseudomonadota</taxon>
        <taxon>Gammaproteobacteria</taxon>
        <taxon>Alteromonadales</taxon>
        <taxon>Colwelliaceae</taxon>
        <taxon>Colwellia</taxon>
    </lineage>
</organism>
<dbReference type="GO" id="GO:0044718">
    <property type="term" value="P:siderophore transmembrane transport"/>
    <property type="evidence" value="ECO:0007669"/>
    <property type="project" value="TreeGrafter"/>
</dbReference>
<feature type="signal peptide" evidence="10">
    <location>
        <begin position="1"/>
        <end position="18"/>
    </location>
</feature>
<gene>
    <name evidence="13" type="ORF">SAMN05216262_1393</name>
</gene>
<protein>
    <submittedName>
        <fullName evidence="13">Iron complex outermembrane recepter protein</fullName>
    </submittedName>
</protein>
<evidence type="ECO:0000256" key="8">
    <source>
        <dbReference type="PROSITE-ProRule" id="PRU01360"/>
    </source>
</evidence>
<evidence type="ECO:0000313" key="13">
    <source>
        <dbReference type="EMBL" id="SEL94886.1"/>
    </source>
</evidence>
<evidence type="ECO:0000259" key="12">
    <source>
        <dbReference type="Pfam" id="PF07715"/>
    </source>
</evidence>
<reference evidence="14" key="1">
    <citation type="submission" date="2016-10" db="EMBL/GenBank/DDBJ databases">
        <authorList>
            <person name="Varghese N."/>
            <person name="Submissions S."/>
        </authorList>
    </citation>
    <scope>NUCLEOTIDE SEQUENCE [LARGE SCALE GENOMIC DNA]</scope>
    <source>
        <strain evidence="14">CGMCC 1.9127</strain>
    </source>
</reference>
<proteinExistence type="inferred from homology"/>
<dbReference type="InterPro" id="IPR036942">
    <property type="entry name" value="Beta-barrel_TonB_sf"/>
</dbReference>
<dbReference type="RefSeq" id="WP_085286217.1">
    <property type="nucleotide sequence ID" value="NZ_FOBI01000039.1"/>
</dbReference>
<dbReference type="InterPro" id="IPR037066">
    <property type="entry name" value="Plug_dom_sf"/>
</dbReference>
<sequence>MKYIALLFSLIYSIQGIASPQSIEGKIVFTDGTPVKNTLLHLVEPQISVTTNELGTFSLSKLKPGSYTIQLHLSSGLVVVERVAFSNDKNTNVILDKPDIERIVVTASLTQRSALDMSIPVNVLSNEELVSKRGSTIGETLADEPGISASPYGAGASRPVIRGLSGNRVRALQNGIGTLDASSTSPDHAISSEPLLAQQIEVLKGPITLLYGSEAIGGVINVVDGRIPNQSSIEPLNGSAEIRYNSGNNEKAGVARLDGGTGMVAYHVSGYFRDSGDQSLPSSLNGDLLNSDVDANGATAGISLFDGKEGYFGVAIGKYANNYGLPAESKLEEFIRLDIEQNRTDIEGKLYSPFNGIKSIHLKWGKNDYQHVELEGEEIGTVFSNDADESRLEIMHEAVSGWQGALGIQFNNRDFSAQGEEAFVPPSTTKSTGIFWVEEKRFGEIKIEWGLRHDTQTVTSSAILEEMETKSFSTSIGALWRLNPSYSFALALSRAQRPPNAEELLSNGPHLATQTYELGNINLAKETANNIDISLRKHLGKLNFTINGFYNKYDDFIYERATGEIEDELPIFQFEQKDASFKGIEIDSDWLLFENGLDKISVQGQVDYVRATLSNGENLPRIPPIRFGVGALYETTNWFVDVTARRYFNQNKTAPFETSTDGYTLVDVKFNYQLSSGFFDYTFFIRGQNLLDEVVRNHASFIKDIAPLQGRSITAGVRAAF</sequence>
<evidence type="ECO:0000256" key="6">
    <source>
        <dbReference type="ARBA" id="ARBA00023136"/>
    </source>
</evidence>
<dbReference type="InterPro" id="IPR012910">
    <property type="entry name" value="Plug_dom"/>
</dbReference>
<evidence type="ECO:0000256" key="9">
    <source>
        <dbReference type="RuleBase" id="RU003357"/>
    </source>
</evidence>
<dbReference type="Gene3D" id="2.60.40.1120">
    <property type="entry name" value="Carboxypeptidase-like, regulatory domain"/>
    <property type="match status" value="1"/>
</dbReference>
<dbReference type="GO" id="GO:0009279">
    <property type="term" value="C:cell outer membrane"/>
    <property type="evidence" value="ECO:0007669"/>
    <property type="project" value="UniProtKB-SubCell"/>
</dbReference>
<dbReference type="EMBL" id="FOBI01000039">
    <property type="protein sequence ID" value="SEL94886.1"/>
    <property type="molecule type" value="Genomic_DNA"/>
</dbReference>
<dbReference type="STRING" id="641665.GCA_002104455_02552"/>
<dbReference type="PANTHER" id="PTHR30069">
    <property type="entry name" value="TONB-DEPENDENT OUTER MEMBRANE RECEPTOR"/>
    <property type="match status" value="1"/>
</dbReference>
<keyword evidence="10" id="KW-0732">Signal</keyword>
<dbReference type="SUPFAM" id="SSF49464">
    <property type="entry name" value="Carboxypeptidase regulatory domain-like"/>
    <property type="match status" value="1"/>
</dbReference>
<name>A0A1H7UDK7_9GAMM</name>
<keyword evidence="2 8" id="KW-0813">Transport</keyword>
<dbReference type="OrthoDB" id="127311at2"/>
<keyword evidence="6 8" id="KW-0472">Membrane</keyword>
<dbReference type="Gene3D" id="2.170.130.10">
    <property type="entry name" value="TonB-dependent receptor, plug domain"/>
    <property type="match status" value="1"/>
</dbReference>
<dbReference type="Proteomes" id="UP000199297">
    <property type="component" value="Unassembled WGS sequence"/>
</dbReference>